<proteinExistence type="predicted"/>
<accession>A0ABS3MYW0</accession>
<evidence type="ECO:0000313" key="1">
    <source>
        <dbReference type="EMBL" id="MBO1511138.1"/>
    </source>
</evidence>
<dbReference type="RefSeq" id="WP_207975879.1">
    <property type="nucleotide sequence ID" value="NZ_JAGDEL010000003.1"/>
</dbReference>
<evidence type="ECO:0000313" key="2">
    <source>
        <dbReference type="Proteomes" id="UP000663981"/>
    </source>
</evidence>
<reference evidence="1 2" key="1">
    <citation type="submission" date="2021-03" db="EMBL/GenBank/DDBJ databases">
        <title>Whole genome sequence of Metabacillus bambusae BG109.</title>
        <authorList>
            <person name="Jeong J.W."/>
        </authorList>
    </citation>
    <scope>NUCLEOTIDE SEQUENCE [LARGE SCALE GENOMIC DNA]</scope>
    <source>
        <strain evidence="1 2">BG109</strain>
    </source>
</reference>
<organism evidence="1 2">
    <name type="scientific">Metabacillus bambusae</name>
    <dbReference type="NCBI Taxonomy" id="2795218"/>
    <lineage>
        <taxon>Bacteria</taxon>
        <taxon>Bacillati</taxon>
        <taxon>Bacillota</taxon>
        <taxon>Bacilli</taxon>
        <taxon>Bacillales</taxon>
        <taxon>Bacillaceae</taxon>
        <taxon>Metabacillus</taxon>
    </lineage>
</organism>
<protein>
    <submittedName>
        <fullName evidence="1">Uncharacterized protein</fullName>
    </submittedName>
</protein>
<keyword evidence="2" id="KW-1185">Reference proteome</keyword>
<sequence length="85" mass="9623">MKPFFKSAAAFTFRILAEILDESESKLFSIKCLKCEHISELENRFFKGSGDIAVDTNEDALVNAEKNFVSIECKKCGNKIFSSEY</sequence>
<dbReference type="EMBL" id="JAGDEL010000003">
    <property type="protein sequence ID" value="MBO1511138.1"/>
    <property type="molecule type" value="Genomic_DNA"/>
</dbReference>
<dbReference type="Proteomes" id="UP000663981">
    <property type="component" value="Unassembled WGS sequence"/>
</dbReference>
<gene>
    <name evidence="1" type="ORF">I7822_05515</name>
</gene>
<name>A0ABS3MYW0_9BACI</name>
<comment type="caution">
    <text evidence="1">The sequence shown here is derived from an EMBL/GenBank/DDBJ whole genome shotgun (WGS) entry which is preliminary data.</text>
</comment>